<dbReference type="Proteomes" id="UP001066276">
    <property type="component" value="Chromosome 1_2"/>
</dbReference>
<proteinExistence type="predicted"/>
<protein>
    <submittedName>
        <fullName evidence="1">Uncharacterized protein</fullName>
    </submittedName>
</protein>
<name>A0AAV7WGY9_PLEWA</name>
<accession>A0AAV7WGY9</accession>
<reference evidence="1" key="1">
    <citation type="journal article" date="2022" name="bioRxiv">
        <title>Sequencing and chromosome-scale assembly of the giantPleurodeles waltlgenome.</title>
        <authorList>
            <person name="Brown T."/>
            <person name="Elewa A."/>
            <person name="Iarovenko S."/>
            <person name="Subramanian E."/>
            <person name="Araus A.J."/>
            <person name="Petzold A."/>
            <person name="Susuki M."/>
            <person name="Suzuki K.-i.T."/>
            <person name="Hayashi T."/>
            <person name="Toyoda A."/>
            <person name="Oliveira C."/>
            <person name="Osipova E."/>
            <person name="Leigh N.D."/>
            <person name="Simon A."/>
            <person name="Yun M.H."/>
        </authorList>
    </citation>
    <scope>NUCLEOTIDE SEQUENCE</scope>
    <source>
        <strain evidence="1">20211129_DDA</strain>
        <tissue evidence="1">Liver</tissue>
    </source>
</reference>
<keyword evidence="2" id="KW-1185">Reference proteome</keyword>
<sequence>MGAPVMLCDLDRFLERQRAFQDGDRKFVAVGLLSESEPVWRTTGDPGMSQTQTSIGEEELLWNSKQLREGEANRSLARSLAVWRV</sequence>
<dbReference type="EMBL" id="JANPWB010000002">
    <property type="protein sequence ID" value="KAJ1211847.1"/>
    <property type="molecule type" value="Genomic_DNA"/>
</dbReference>
<gene>
    <name evidence="1" type="ORF">NDU88_007195</name>
</gene>
<organism evidence="1 2">
    <name type="scientific">Pleurodeles waltl</name>
    <name type="common">Iberian ribbed newt</name>
    <dbReference type="NCBI Taxonomy" id="8319"/>
    <lineage>
        <taxon>Eukaryota</taxon>
        <taxon>Metazoa</taxon>
        <taxon>Chordata</taxon>
        <taxon>Craniata</taxon>
        <taxon>Vertebrata</taxon>
        <taxon>Euteleostomi</taxon>
        <taxon>Amphibia</taxon>
        <taxon>Batrachia</taxon>
        <taxon>Caudata</taxon>
        <taxon>Salamandroidea</taxon>
        <taxon>Salamandridae</taxon>
        <taxon>Pleurodelinae</taxon>
        <taxon>Pleurodeles</taxon>
    </lineage>
</organism>
<dbReference type="AlphaFoldDB" id="A0AAV7WGY9"/>
<evidence type="ECO:0000313" key="1">
    <source>
        <dbReference type="EMBL" id="KAJ1211847.1"/>
    </source>
</evidence>
<evidence type="ECO:0000313" key="2">
    <source>
        <dbReference type="Proteomes" id="UP001066276"/>
    </source>
</evidence>
<comment type="caution">
    <text evidence="1">The sequence shown here is derived from an EMBL/GenBank/DDBJ whole genome shotgun (WGS) entry which is preliminary data.</text>
</comment>